<keyword evidence="2" id="KW-1185">Reference proteome</keyword>
<dbReference type="Proteomes" id="UP000184184">
    <property type="component" value="Unassembled WGS sequence"/>
</dbReference>
<organism evidence="1 2">
    <name type="scientific">Gracilibacillus kekensis</name>
    <dbReference type="NCBI Taxonomy" id="1027249"/>
    <lineage>
        <taxon>Bacteria</taxon>
        <taxon>Bacillati</taxon>
        <taxon>Bacillota</taxon>
        <taxon>Bacilli</taxon>
        <taxon>Bacillales</taxon>
        <taxon>Bacillaceae</taxon>
        <taxon>Gracilibacillus</taxon>
    </lineage>
</organism>
<accession>A0A1M7Q6K4</accession>
<name>A0A1M7Q6K4_9BACI</name>
<sequence>MLLKWEFLEKNGKSGPTNKFKLEAVKLNNSFNGLCFLKTISENKSIYLFILIRNNAKSYIFFTNIFNSR</sequence>
<evidence type="ECO:0000313" key="2">
    <source>
        <dbReference type="Proteomes" id="UP000184184"/>
    </source>
</evidence>
<gene>
    <name evidence="1" type="ORF">SAMN05216179_2815</name>
</gene>
<reference evidence="1 2" key="1">
    <citation type="submission" date="2016-11" db="EMBL/GenBank/DDBJ databases">
        <authorList>
            <person name="Jaros S."/>
            <person name="Januszkiewicz K."/>
            <person name="Wedrychowicz H."/>
        </authorList>
    </citation>
    <scope>NUCLEOTIDE SEQUENCE [LARGE SCALE GENOMIC DNA]</scope>
    <source>
        <strain evidence="1 2">CGMCC 1.10681</strain>
    </source>
</reference>
<dbReference type="EMBL" id="FRCZ01000006">
    <property type="protein sequence ID" value="SHN26115.1"/>
    <property type="molecule type" value="Genomic_DNA"/>
</dbReference>
<dbReference type="AlphaFoldDB" id="A0A1M7Q6K4"/>
<evidence type="ECO:0000313" key="1">
    <source>
        <dbReference type="EMBL" id="SHN26115.1"/>
    </source>
</evidence>
<protein>
    <submittedName>
        <fullName evidence="1">Uncharacterized protein</fullName>
    </submittedName>
</protein>
<proteinExistence type="predicted"/>